<sequence length="574" mass="63639">MNTTAADRRALAWLLLAALLVLGAGIGLRDPWPSDEPRFALVAKTMVESGDWLFPRRGSELYPDKPPMLMWLQAASYLIVREWRVAFLLPSLLAGLGTLVLVWDLARRLWSPRAGLLAAIGVLSALMFGFQFKRAQIDPLITFEITLACYALARHLLLGPAWRWYWAGCFVAGLGVITKGVGVIALLMLLPYVLARRAGWPGLARKQGDGWRWALGAPAFLGAIALWLVPMASVALTRGQPEYLDYMRNILFDQTARRYAGQVGGHYGKGWWYFGPVLLLHFFPLSLAYVAGVRDWAAGWRERDGRLAVLVGWCALVLLFFTLAAGKREVYVMPMLPMLAVALAPTLLRLEHAAWLHRTALALAVGFGAVLLGLSAWALSGRWARLQATMLERGLHADELRPIFIWVLVAGAAFLVAAAVFRARRGVPALLAGLGAFWVVWGVGVAPLANPSVTSAEVMQAADRIAGPDGEIVMVAWKEQNLLMAPRPMHDFGFRNEPAEQFERAVAWLREAPERRWIFARHVAVQACVDRDRVTLAGHANRWQWWMFQLDAVRPGCRLPLRRPAEAAADDEGD</sequence>
<protein>
    <submittedName>
        <fullName evidence="10">Glycosyltransferase family 39 protein</fullName>
    </submittedName>
</protein>
<dbReference type="PANTHER" id="PTHR33908:SF3">
    <property type="entry name" value="UNDECAPRENYL PHOSPHATE-ALPHA-4-AMINO-4-DEOXY-L-ARABINOSE ARABINOSYL TRANSFERASE"/>
    <property type="match status" value="1"/>
</dbReference>
<feature type="transmembrane region" description="Helical" evidence="8">
    <location>
        <begin position="403"/>
        <end position="421"/>
    </location>
</feature>
<keyword evidence="4 10" id="KW-0808">Transferase</keyword>
<dbReference type="PANTHER" id="PTHR33908">
    <property type="entry name" value="MANNOSYLTRANSFERASE YKCB-RELATED"/>
    <property type="match status" value="1"/>
</dbReference>
<evidence type="ECO:0000256" key="3">
    <source>
        <dbReference type="ARBA" id="ARBA00022676"/>
    </source>
</evidence>
<feature type="transmembrane region" description="Helical" evidence="8">
    <location>
        <begin position="215"/>
        <end position="236"/>
    </location>
</feature>
<evidence type="ECO:0000259" key="9">
    <source>
        <dbReference type="Pfam" id="PF13231"/>
    </source>
</evidence>
<feature type="transmembrane region" description="Helical" evidence="8">
    <location>
        <begin position="360"/>
        <end position="383"/>
    </location>
</feature>
<feature type="transmembrane region" description="Helical" evidence="8">
    <location>
        <begin position="114"/>
        <end position="132"/>
    </location>
</feature>
<comment type="subcellular location">
    <subcellularLocation>
        <location evidence="1">Cell membrane</location>
        <topology evidence="1">Multi-pass membrane protein</topology>
    </subcellularLocation>
</comment>
<evidence type="ECO:0000313" key="11">
    <source>
        <dbReference type="Proteomes" id="UP000288178"/>
    </source>
</evidence>
<evidence type="ECO:0000313" key="10">
    <source>
        <dbReference type="EMBL" id="RVT51515.1"/>
    </source>
</evidence>
<dbReference type="Proteomes" id="UP000288178">
    <property type="component" value="Unassembled WGS sequence"/>
</dbReference>
<evidence type="ECO:0000256" key="8">
    <source>
        <dbReference type="SAM" id="Phobius"/>
    </source>
</evidence>
<gene>
    <name evidence="10" type="ORF">ENE75_11880</name>
</gene>
<dbReference type="OrthoDB" id="9775035at2"/>
<keyword evidence="2" id="KW-1003">Cell membrane</keyword>
<evidence type="ECO:0000256" key="6">
    <source>
        <dbReference type="ARBA" id="ARBA00022989"/>
    </source>
</evidence>
<name>A0A437JVT8_9BURK</name>
<dbReference type="Pfam" id="PF13231">
    <property type="entry name" value="PMT_2"/>
    <property type="match status" value="1"/>
</dbReference>
<dbReference type="AlphaFoldDB" id="A0A437JVT8"/>
<evidence type="ECO:0000256" key="2">
    <source>
        <dbReference type="ARBA" id="ARBA00022475"/>
    </source>
</evidence>
<dbReference type="EMBL" id="SACT01000003">
    <property type="protein sequence ID" value="RVT51515.1"/>
    <property type="molecule type" value="Genomic_DNA"/>
</dbReference>
<dbReference type="InterPro" id="IPR050297">
    <property type="entry name" value="LipidA_mod_glycosyltrf_83"/>
</dbReference>
<keyword evidence="3" id="KW-0328">Glycosyltransferase</keyword>
<evidence type="ECO:0000256" key="7">
    <source>
        <dbReference type="ARBA" id="ARBA00023136"/>
    </source>
</evidence>
<reference evidence="10 11" key="1">
    <citation type="submission" date="2019-01" db="EMBL/GenBank/DDBJ databases">
        <authorList>
            <person name="Chen W.-M."/>
        </authorList>
    </citation>
    <scope>NUCLEOTIDE SEQUENCE [LARGE SCALE GENOMIC DNA]</scope>
    <source>
        <strain evidence="10 11">ICH-3</strain>
    </source>
</reference>
<dbReference type="GO" id="GO:0005886">
    <property type="term" value="C:plasma membrane"/>
    <property type="evidence" value="ECO:0007669"/>
    <property type="project" value="UniProtKB-SubCell"/>
</dbReference>
<organism evidence="10 11">
    <name type="scientific">Rubrivivax albus</name>
    <dbReference type="NCBI Taxonomy" id="2499835"/>
    <lineage>
        <taxon>Bacteria</taxon>
        <taxon>Pseudomonadati</taxon>
        <taxon>Pseudomonadota</taxon>
        <taxon>Betaproteobacteria</taxon>
        <taxon>Burkholderiales</taxon>
        <taxon>Sphaerotilaceae</taxon>
        <taxon>Rubrivivax</taxon>
    </lineage>
</organism>
<keyword evidence="6 8" id="KW-1133">Transmembrane helix</keyword>
<keyword evidence="11" id="KW-1185">Reference proteome</keyword>
<keyword evidence="5 8" id="KW-0812">Transmembrane</keyword>
<feature type="transmembrane region" description="Helical" evidence="8">
    <location>
        <begin position="271"/>
        <end position="293"/>
    </location>
</feature>
<dbReference type="RefSeq" id="WP_128198516.1">
    <property type="nucleotide sequence ID" value="NZ_SACT01000003.1"/>
</dbReference>
<evidence type="ECO:0000256" key="1">
    <source>
        <dbReference type="ARBA" id="ARBA00004651"/>
    </source>
</evidence>
<dbReference type="GO" id="GO:0009103">
    <property type="term" value="P:lipopolysaccharide biosynthetic process"/>
    <property type="evidence" value="ECO:0007669"/>
    <property type="project" value="TreeGrafter"/>
</dbReference>
<feature type="transmembrane region" description="Helical" evidence="8">
    <location>
        <begin position="428"/>
        <end position="449"/>
    </location>
</feature>
<keyword evidence="7 8" id="KW-0472">Membrane</keyword>
<dbReference type="InterPro" id="IPR038731">
    <property type="entry name" value="RgtA/B/C-like"/>
</dbReference>
<accession>A0A437JVT8</accession>
<evidence type="ECO:0000256" key="5">
    <source>
        <dbReference type="ARBA" id="ARBA00022692"/>
    </source>
</evidence>
<comment type="caution">
    <text evidence="10">The sequence shown here is derived from an EMBL/GenBank/DDBJ whole genome shotgun (WGS) entry which is preliminary data.</text>
</comment>
<dbReference type="GO" id="GO:0016763">
    <property type="term" value="F:pentosyltransferase activity"/>
    <property type="evidence" value="ECO:0007669"/>
    <property type="project" value="TreeGrafter"/>
</dbReference>
<dbReference type="GO" id="GO:0010041">
    <property type="term" value="P:response to iron(III) ion"/>
    <property type="evidence" value="ECO:0007669"/>
    <property type="project" value="TreeGrafter"/>
</dbReference>
<feature type="transmembrane region" description="Helical" evidence="8">
    <location>
        <begin position="83"/>
        <end position="102"/>
    </location>
</feature>
<feature type="domain" description="Glycosyltransferase RgtA/B/C/D-like" evidence="9">
    <location>
        <begin position="64"/>
        <end position="199"/>
    </location>
</feature>
<feature type="transmembrane region" description="Helical" evidence="8">
    <location>
        <begin position="331"/>
        <end position="348"/>
    </location>
</feature>
<evidence type="ECO:0000256" key="4">
    <source>
        <dbReference type="ARBA" id="ARBA00022679"/>
    </source>
</evidence>
<proteinExistence type="predicted"/>
<feature type="transmembrane region" description="Helical" evidence="8">
    <location>
        <begin position="305"/>
        <end position="325"/>
    </location>
</feature>
<feature type="transmembrane region" description="Helical" evidence="8">
    <location>
        <begin position="164"/>
        <end position="194"/>
    </location>
</feature>